<dbReference type="InterPro" id="IPR017907">
    <property type="entry name" value="Znf_RING_CS"/>
</dbReference>
<dbReference type="PROSITE" id="PS50089">
    <property type="entry name" value="ZF_RING_2"/>
    <property type="match status" value="1"/>
</dbReference>
<keyword evidence="3" id="KW-0862">Zinc</keyword>
<evidence type="ECO:0000256" key="2">
    <source>
        <dbReference type="ARBA" id="ARBA00022771"/>
    </source>
</evidence>
<gene>
    <name evidence="6" type="ORF">IE077_001625</name>
</gene>
<name>A0ABQ7JCT6_9APIC</name>
<sequence>MQDLGQLRELATTTFSVPDGANFELIAPESPANTFRGKTREQYLALRDSLPSGLVLYDVIAKPRFVPNERVLESTYDLTGSDLRTDLSCPICMGILQHAVVVKNCLHRFCAECIEKCVRIGIRECPQCRMHIASRRSLRRDPLFDQFVHRLFPDVKAFEDKNAILLNEANKRLSVRLEEEQRVADVDSVNSRSVSPSPSHGSPWLRRGVYISSDGVMQYRNGYVSPSPVSESLFQSEQKITKADRRRKRREIEAQLRKIPTDGLLHFELIPDPDIAELVAIKSKNRFKTDGLCTVQQLVRFLSSLLGLDDEVSLKIYTKEHRFPFEPHASLAYVHHQSCGLSHQNIVLYYTTRAYGDPLGGTLKGMRGYVSPLVENELDATSGMPFPLGDSMAMGN</sequence>
<reference evidence="6 7" key="1">
    <citation type="journal article" date="2020" name="bioRxiv">
        <title>Metabolic contributions of an alphaproteobacterial endosymbiont in the apicomplexan Cardiosporidium cionae.</title>
        <authorList>
            <person name="Hunter E.S."/>
            <person name="Paight C.J."/>
            <person name="Lane C.E."/>
        </authorList>
    </citation>
    <scope>NUCLEOTIDE SEQUENCE [LARGE SCALE GENOMIC DNA]</scope>
    <source>
        <strain evidence="6">ESH_2018</strain>
    </source>
</reference>
<evidence type="ECO:0000313" key="7">
    <source>
        <dbReference type="Proteomes" id="UP000823046"/>
    </source>
</evidence>
<comment type="caution">
    <text evidence="6">The sequence shown here is derived from an EMBL/GenBank/DDBJ whole genome shotgun (WGS) entry which is preliminary data.</text>
</comment>
<feature type="domain" description="RING-type" evidence="5">
    <location>
        <begin position="89"/>
        <end position="129"/>
    </location>
</feature>
<evidence type="ECO:0000256" key="3">
    <source>
        <dbReference type="ARBA" id="ARBA00022833"/>
    </source>
</evidence>
<dbReference type="Gene3D" id="3.30.40.10">
    <property type="entry name" value="Zinc/RING finger domain, C3HC4 (zinc finger)"/>
    <property type="match status" value="1"/>
</dbReference>
<evidence type="ECO:0000256" key="4">
    <source>
        <dbReference type="PROSITE-ProRule" id="PRU00175"/>
    </source>
</evidence>
<evidence type="ECO:0000259" key="5">
    <source>
        <dbReference type="PROSITE" id="PS50089"/>
    </source>
</evidence>
<dbReference type="InterPro" id="IPR044592">
    <property type="entry name" value="RING1A/B"/>
</dbReference>
<dbReference type="PROSITE" id="PS00518">
    <property type="entry name" value="ZF_RING_1"/>
    <property type="match status" value="1"/>
</dbReference>
<dbReference type="InterPro" id="IPR013083">
    <property type="entry name" value="Znf_RING/FYVE/PHD"/>
</dbReference>
<keyword evidence="2 4" id="KW-0863">Zinc-finger</keyword>
<dbReference type="CDD" id="cd16531">
    <property type="entry name" value="RING-HC_RING1-like"/>
    <property type="match status" value="1"/>
</dbReference>
<dbReference type="EMBL" id="JADAQX010000132">
    <property type="protein sequence ID" value="KAF8821763.1"/>
    <property type="molecule type" value="Genomic_DNA"/>
</dbReference>
<protein>
    <submittedName>
        <fullName evidence="6">Zinc finger, C3HC4 type (RING finger) domain-containing protein</fullName>
    </submittedName>
</protein>
<dbReference type="Proteomes" id="UP000823046">
    <property type="component" value="Unassembled WGS sequence"/>
</dbReference>
<dbReference type="Pfam" id="PF13923">
    <property type="entry name" value="zf-C3HC4_2"/>
    <property type="match status" value="1"/>
</dbReference>
<evidence type="ECO:0000256" key="1">
    <source>
        <dbReference type="ARBA" id="ARBA00022723"/>
    </source>
</evidence>
<dbReference type="PANTHER" id="PTHR46537:SF3">
    <property type="entry name" value="E3 UBIQUITIN-PROTEIN LIGASE RING1A"/>
    <property type="match status" value="1"/>
</dbReference>
<proteinExistence type="predicted"/>
<keyword evidence="1" id="KW-0479">Metal-binding</keyword>
<evidence type="ECO:0000313" key="6">
    <source>
        <dbReference type="EMBL" id="KAF8821763.1"/>
    </source>
</evidence>
<dbReference type="SUPFAM" id="SSF57850">
    <property type="entry name" value="RING/U-box"/>
    <property type="match status" value="1"/>
</dbReference>
<dbReference type="PANTHER" id="PTHR46537">
    <property type="entry name" value="OS11G0578200 PROTEIN"/>
    <property type="match status" value="1"/>
</dbReference>
<dbReference type="SMART" id="SM00184">
    <property type="entry name" value="RING"/>
    <property type="match status" value="1"/>
</dbReference>
<organism evidence="6 7">
    <name type="scientific">Cardiosporidium cionae</name>
    <dbReference type="NCBI Taxonomy" id="476202"/>
    <lineage>
        <taxon>Eukaryota</taxon>
        <taxon>Sar</taxon>
        <taxon>Alveolata</taxon>
        <taxon>Apicomplexa</taxon>
        <taxon>Aconoidasida</taxon>
        <taxon>Nephromycida</taxon>
        <taxon>Cardiosporidium</taxon>
    </lineage>
</organism>
<keyword evidence="7" id="KW-1185">Reference proteome</keyword>
<accession>A0ABQ7JCT6</accession>
<dbReference type="InterPro" id="IPR001841">
    <property type="entry name" value="Znf_RING"/>
</dbReference>